<evidence type="ECO:0000313" key="1">
    <source>
        <dbReference type="EMBL" id="KAF6725009.1"/>
    </source>
</evidence>
<accession>A0A834F8J8</accession>
<dbReference type="Gene3D" id="1.20.1250.10">
    <property type="match status" value="1"/>
</dbReference>
<dbReference type="EMBL" id="WKFB01000379">
    <property type="protein sequence ID" value="KAF6725009.1"/>
    <property type="molecule type" value="Genomic_DNA"/>
</dbReference>
<protein>
    <submittedName>
        <fullName evidence="1">Leptin-B</fullName>
    </submittedName>
</protein>
<gene>
    <name evidence="1" type="ORF">FQA47_014283</name>
</gene>
<dbReference type="InterPro" id="IPR009079">
    <property type="entry name" value="4_helix_cytokine-like_core"/>
</dbReference>
<dbReference type="SUPFAM" id="SSF47266">
    <property type="entry name" value="4-helical cytokines"/>
    <property type="match status" value="1"/>
</dbReference>
<dbReference type="Proteomes" id="UP000646548">
    <property type="component" value="Unassembled WGS sequence"/>
</dbReference>
<organism evidence="1 2">
    <name type="scientific">Oryzias melastigma</name>
    <name type="common">Marine medaka</name>
    <dbReference type="NCBI Taxonomy" id="30732"/>
    <lineage>
        <taxon>Eukaryota</taxon>
        <taxon>Metazoa</taxon>
        <taxon>Chordata</taxon>
        <taxon>Craniata</taxon>
        <taxon>Vertebrata</taxon>
        <taxon>Euteleostomi</taxon>
        <taxon>Actinopterygii</taxon>
        <taxon>Neopterygii</taxon>
        <taxon>Teleostei</taxon>
        <taxon>Neoteleostei</taxon>
        <taxon>Acanthomorphata</taxon>
        <taxon>Ovalentaria</taxon>
        <taxon>Atherinomorphae</taxon>
        <taxon>Beloniformes</taxon>
        <taxon>Adrianichthyidae</taxon>
        <taxon>Oryziinae</taxon>
        <taxon>Oryzias</taxon>
    </lineage>
</organism>
<proteinExistence type="predicted"/>
<evidence type="ECO:0000313" key="2">
    <source>
        <dbReference type="Proteomes" id="UP000646548"/>
    </source>
</evidence>
<reference evidence="1" key="1">
    <citation type="journal article" name="BMC Genomics">
        <title>Long-read sequencing and de novo genome assembly of marine medaka (Oryzias melastigma).</title>
        <authorList>
            <person name="Liang P."/>
            <person name="Saqib H.S.A."/>
            <person name="Ni X."/>
            <person name="Shen Y."/>
        </authorList>
    </citation>
    <scope>NUCLEOTIDE SEQUENCE</scope>
    <source>
        <strain evidence="1">Bigg-433</strain>
    </source>
</reference>
<dbReference type="AlphaFoldDB" id="A0A834F8J8"/>
<sequence length="186" mass="20634">MNGCRSNSQGLLEGKKEGKDARFLGSEKNGMLLTLVYASFLALPACTSPATKGNVIQIQVHNIVNLAQMTITHIRKLRTQLLMAPPIEITTPPIKGLSSVSHYLKHLDNELQSPVTDLLSQIQADVSSLDGKVQSLGSLMNCPSQPRPTAEVTRFLFPDSHYYRTIAKVEHYLENLHLNREKLKVC</sequence>
<comment type="caution">
    <text evidence="1">The sequence shown here is derived from an EMBL/GenBank/DDBJ whole genome shotgun (WGS) entry which is preliminary data.</text>
</comment>
<name>A0A834F8J8_ORYME</name>